<dbReference type="GO" id="GO:0004000">
    <property type="term" value="F:adenosine deaminase activity"/>
    <property type="evidence" value="ECO:0007669"/>
    <property type="project" value="TreeGrafter"/>
</dbReference>
<dbReference type="Gene3D" id="3.20.20.140">
    <property type="entry name" value="Metal-dependent hydrolases"/>
    <property type="match status" value="1"/>
</dbReference>
<keyword evidence="4" id="KW-0378">Hydrolase</keyword>
<dbReference type="Pfam" id="PF00962">
    <property type="entry name" value="A_deaminase"/>
    <property type="match status" value="1"/>
</dbReference>
<dbReference type="EMBL" id="JAUKUA010000005">
    <property type="protein sequence ID" value="KAK0711330.1"/>
    <property type="molecule type" value="Genomic_DNA"/>
</dbReference>
<keyword evidence="10" id="KW-1185">Reference proteome</keyword>
<keyword evidence="5" id="KW-0862">Zinc</keyword>
<comment type="catalytic activity">
    <reaction evidence="7">
        <text>N(6)-methyl-AMP + H2O + H(+) = IMP + methylamine</text>
        <dbReference type="Rhea" id="RHEA:16001"/>
        <dbReference type="ChEBI" id="CHEBI:15377"/>
        <dbReference type="ChEBI" id="CHEBI:15378"/>
        <dbReference type="ChEBI" id="CHEBI:58053"/>
        <dbReference type="ChEBI" id="CHEBI:59338"/>
        <dbReference type="ChEBI" id="CHEBI:144842"/>
    </reaction>
    <physiologicalReaction direction="left-to-right" evidence="7">
        <dbReference type="Rhea" id="RHEA:16002"/>
    </physiologicalReaction>
</comment>
<evidence type="ECO:0000256" key="2">
    <source>
        <dbReference type="ARBA" id="ARBA00006676"/>
    </source>
</evidence>
<dbReference type="GO" id="GO:0006154">
    <property type="term" value="P:adenosine catabolic process"/>
    <property type="evidence" value="ECO:0007669"/>
    <property type="project" value="TreeGrafter"/>
</dbReference>
<dbReference type="SUPFAM" id="SSF51556">
    <property type="entry name" value="Metallo-dependent hydrolases"/>
    <property type="match status" value="1"/>
</dbReference>
<dbReference type="Proteomes" id="UP001172102">
    <property type="component" value="Unassembled WGS sequence"/>
</dbReference>
<dbReference type="GO" id="GO:0009117">
    <property type="term" value="P:nucleotide metabolic process"/>
    <property type="evidence" value="ECO:0007669"/>
    <property type="project" value="UniProtKB-KW"/>
</dbReference>
<evidence type="ECO:0000256" key="7">
    <source>
        <dbReference type="ARBA" id="ARBA00048787"/>
    </source>
</evidence>
<dbReference type="InterPro" id="IPR032466">
    <property type="entry name" value="Metal_Hydrolase"/>
</dbReference>
<organism evidence="9 10">
    <name type="scientific">Lasiosphaeris hirsuta</name>
    <dbReference type="NCBI Taxonomy" id="260670"/>
    <lineage>
        <taxon>Eukaryota</taxon>
        <taxon>Fungi</taxon>
        <taxon>Dikarya</taxon>
        <taxon>Ascomycota</taxon>
        <taxon>Pezizomycotina</taxon>
        <taxon>Sordariomycetes</taxon>
        <taxon>Sordariomycetidae</taxon>
        <taxon>Sordariales</taxon>
        <taxon>Lasiosphaeriaceae</taxon>
        <taxon>Lasiosphaeris</taxon>
    </lineage>
</organism>
<dbReference type="InterPro" id="IPR001365">
    <property type="entry name" value="A_deaminase_dom"/>
</dbReference>
<comment type="cofactor">
    <cofactor evidence="1">
        <name>Zn(2+)</name>
        <dbReference type="ChEBI" id="CHEBI:29105"/>
    </cofactor>
</comment>
<gene>
    <name evidence="9" type="ORF">B0H67DRAFT_285583</name>
</gene>
<evidence type="ECO:0000256" key="1">
    <source>
        <dbReference type="ARBA" id="ARBA00001947"/>
    </source>
</evidence>
<evidence type="ECO:0000256" key="5">
    <source>
        <dbReference type="ARBA" id="ARBA00022833"/>
    </source>
</evidence>
<evidence type="ECO:0000313" key="9">
    <source>
        <dbReference type="EMBL" id="KAK0711330.1"/>
    </source>
</evidence>
<keyword evidence="6" id="KW-0546">Nucleotide metabolism</keyword>
<comment type="similarity">
    <text evidence="2">Belongs to the metallo-dependent hydrolases superfamily. Adenosine and AMP deaminases family.</text>
</comment>
<feature type="domain" description="Adenosine deaminase" evidence="8">
    <location>
        <begin position="16"/>
        <end position="355"/>
    </location>
</feature>
<keyword evidence="3" id="KW-0479">Metal-binding</keyword>
<dbReference type="GO" id="GO:0046103">
    <property type="term" value="P:inosine biosynthetic process"/>
    <property type="evidence" value="ECO:0007669"/>
    <property type="project" value="TreeGrafter"/>
</dbReference>
<evidence type="ECO:0000256" key="6">
    <source>
        <dbReference type="ARBA" id="ARBA00023080"/>
    </source>
</evidence>
<name>A0AA40A8M3_9PEZI</name>
<reference evidence="9" key="1">
    <citation type="submission" date="2023-06" db="EMBL/GenBank/DDBJ databases">
        <title>Genome-scale phylogeny and comparative genomics of the fungal order Sordariales.</title>
        <authorList>
            <consortium name="Lawrence Berkeley National Laboratory"/>
            <person name="Hensen N."/>
            <person name="Bonometti L."/>
            <person name="Westerberg I."/>
            <person name="Brannstrom I.O."/>
            <person name="Guillou S."/>
            <person name="Cros-Aarteil S."/>
            <person name="Calhoun S."/>
            <person name="Haridas S."/>
            <person name="Kuo A."/>
            <person name="Mondo S."/>
            <person name="Pangilinan J."/>
            <person name="Riley R."/>
            <person name="Labutti K."/>
            <person name="Andreopoulos B."/>
            <person name="Lipzen A."/>
            <person name="Chen C."/>
            <person name="Yanf M."/>
            <person name="Daum C."/>
            <person name="Ng V."/>
            <person name="Clum A."/>
            <person name="Steindorff A."/>
            <person name="Ohm R."/>
            <person name="Martin F."/>
            <person name="Silar P."/>
            <person name="Natvig D."/>
            <person name="Lalanne C."/>
            <person name="Gautier V."/>
            <person name="Ament-Velasquez S.L."/>
            <person name="Kruys A."/>
            <person name="Hutchinson M.I."/>
            <person name="Powell A.J."/>
            <person name="Barry K."/>
            <person name="Miller A.N."/>
            <person name="Grigoriev I.V."/>
            <person name="Debuchy R."/>
            <person name="Gladieux P."/>
            <person name="Thoren M.H."/>
            <person name="Johannesson H."/>
        </authorList>
    </citation>
    <scope>NUCLEOTIDE SEQUENCE</scope>
    <source>
        <strain evidence="9">SMH4607-1</strain>
    </source>
</reference>
<evidence type="ECO:0000256" key="3">
    <source>
        <dbReference type="ARBA" id="ARBA00022723"/>
    </source>
</evidence>
<sequence length="360" mass="38939">MAELKSNPPIDFTALPKIELHAHLTGSISPQCLHEVWLKKETDLHDPLTEMGPGKIFDLKTFFPLFSSYTYHLVNDAWSVTYTTLSVLRDFAADGVVYLELRTTPRAMPEAGMTKEDYVRTVLDAIAQFEAETASSPGPGMHTRLILSIDRGSTLPTALEVVALASLFPAHTPESFGGGIVALDLCGDPATTATLPSLAPAFAAARSSLPQLGLTLHFAEAECSGTEAELAMLLSWDPDRLGHVIWVGEEARESIVSAGRRGRKLGLELCLSCNVIAGMVEGGYAEHHFGGWLKVDEVVVMLCTDDVGVFGSPLSNEYALAAEYFGLGRSEICTLARKGIDVIFGGEEEKARLREIMWVG</sequence>
<proteinExistence type="inferred from homology"/>
<evidence type="ECO:0000313" key="10">
    <source>
        <dbReference type="Proteomes" id="UP001172102"/>
    </source>
</evidence>
<evidence type="ECO:0000256" key="4">
    <source>
        <dbReference type="ARBA" id="ARBA00022801"/>
    </source>
</evidence>
<dbReference type="AlphaFoldDB" id="A0AA40A8M3"/>
<comment type="caution">
    <text evidence="9">The sequence shown here is derived from an EMBL/GenBank/DDBJ whole genome shotgun (WGS) entry which is preliminary data.</text>
</comment>
<dbReference type="PANTHER" id="PTHR11409">
    <property type="entry name" value="ADENOSINE DEAMINASE"/>
    <property type="match status" value="1"/>
</dbReference>
<accession>A0AA40A8M3</accession>
<evidence type="ECO:0000259" key="8">
    <source>
        <dbReference type="Pfam" id="PF00962"/>
    </source>
</evidence>
<dbReference type="CDD" id="cd00443">
    <property type="entry name" value="ADA_AMPD"/>
    <property type="match status" value="1"/>
</dbReference>
<dbReference type="GO" id="GO:0046872">
    <property type="term" value="F:metal ion binding"/>
    <property type="evidence" value="ECO:0007669"/>
    <property type="project" value="UniProtKB-KW"/>
</dbReference>
<dbReference type="PANTHER" id="PTHR11409:SF42">
    <property type="entry name" value="ADENOSINE DEAMINASE-LIKE PROTEIN"/>
    <property type="match status" value="1"/>
</dbReference>
<dbReference type="InterPro" id="IPR006330">
    <property type="entry name" value="Ado/ade_deaminase"/>
</dbReference>
<protein>
    <submittedName>
        <fullName evidence="9">Adenosine deaminase</fullName>
    </submittedName>
</protein>